<gene>
    <name evidence="1" type="ORF">DFR76_104681</name>
</gene>
<protein>
    <submittedName>
        <fullName evidence="1">Uncharacterized protein</fullName>
    </submittedName>
</protein>
<evidence type="ECO:0000313" key="1">
    <source>
        <dbReference type="EMBL" id="RDI66928.1"/>
    </source>
</evidence>
<sequence length="37" mass="3987">MFQFIAVPNNPLEGMLRVLSQLMCSISAGGQGCMTIQ</sequence>
<reference evidence="1 2" key="1">
    <citation type="submission" date="2018-07" db="EMBL/GenBank/DDBJ databases">
        <title>Genomic Encyclopedia of Type Strains, Phase IV (KMG-IV): sequencing the most valuable type-strain genomes for metagenomic binning, comparative biology and taxonomic classification.</title>
        <authorList>
            <person name="Goeker M."/>
        </authorList>
    </citation>
    <scope>NUCLEOTIDE SEQUENCE [LARGE SCALE GENOMIC DNA]</scope>
    <source>
        <strain evidence="1 2">DSM 44290</strain>
    </source>
</reference>
<name>A0A370I8A8_9NOCA</name>
<evidence type="ECO:0000313" key="2">
    <source>
        <dbReference type="Proteomes" id="UP000254869"/>
    </source>
</evidence>
<dbReference type="AlphaFoldDB" id="A0A370I8A8"/>
<comment type="caution">
    <text evidence="1">The sequence shown here is derived from an EMBL/GenBank/DDBJ whole genome shotgun (WGS) entry which is preliminary data.</text>
</comment>
<accession>A0A370I8A8</accession>
<dbReference type="EMBL" id="QQBC01000004">
    <property type="protein sequence ID" value="RDI66928.1"/>
    <property type="molecule type" value="Genomic_DNA"/>
</dbReference>
<keyword evidence="2" id="KW-1185">Reference proteome</keyword>
<organism evidence="1 2">
    <name type="scientific">Nocardia pseudobrasiliensis</name>
    <dbReference type="NCBI Taxonomy" id="45979"/>
    <lineage>
        <taxon>Bacteria</taxon>
        <taxon>Bacillati</taxon>
        <taxon>Actinomycetota</taxon>
        <taxon>Actinomycetes</taxon>
        <taxon>Mycobacteriales</taxon>
        <taxon>Nocardiaceae</taxon>
        <taxon>Nocardia</taxon>
    </lineage>
</organism>
<dbReference type="Proteomes" id="UP000254869">
    <property type="component" value="Unassembled WGS sequence"/>
</dbReference>
<proteinExistence type="predicted"/>